<gene>
    <name evidence="1" type="ORF">GLOTRDRAFT_109290</name>
</gene>
<protein>
    <submittedName>
        <fullName evidence="1">Uncharacterized protein</fullName>
    </submittedName>
</protein>
<proteinExistence type="predicted"/>
<dbReference type="KEGG" id="gtr:GLOTRDRAFT_109290"/>
<dbReference type="HOGENOM" id="CLU_2885987_0_0_1"/>
<dbReference type="RefSeq" id="XP_007861326.1">
    <property type="nucleotide sequence ID" value="XM_007863135.1"/>
</dbReference>
<name>S7QNG9_GLOTA</name>
<dbReference type="Proteomes" id="UP000030669">
    <property type="component" value="Unassembled WGS sequence"/>
</dbReference>
<keyword evidence="2" id="KW-1185">Reference proteome</keyword>
<dbReference type="EMBL" id="KB469296">
    <property type="protein sequence ID" value="EPQ61068.1"/>
    <property type="molecule type" value="Genomic_DNA"/>
</dbReference>
<dbReference type="GeneID" id="19299016"/>
<evidence type="ECO:0000313" key="2">
    <source>
        <dbReference type="Proteomes" id="UP000030669"/>
    </source>
</evidence>
<organism evidence="1 2">
    <name type="scientific">Gloeophyllum trabeum (strain ATCC 11539 / FP-39264 / Madison 617)</name>
    <name type="common">Brown rot fungus</name>
    <dbReference type="NCBI Taxonomy" id="670483"/>
    <lineage>
        <taxon>Eukaryota</taxon>
        <taxon>Fungi</taxon>
        <taxon>Dikarya</taxon>
        <taxon>Basidiomycota</taxon>
        <taxon>Agaricomycotina</taxon>
        <taxon>Agaricomycetes</taxon>
        <taxon>Gloeophyllales</taxon>
        <taxon>Gloeophyllaceae</taxon>
        <taxon>Gloeophyllum</taxon>
    </lineage>
</organism>
<reference evidence="1 2" key="1">
    <citation type="journal article" date="2012" name="Science">
        <title>The Paleozoic origin of enzymatic lignin decomposition reconstructed from 31 fungal genomes.</title>
        <authorList>
            <person name="Floudas D."/>
            <person name="Binder M."/>
            <person name="Riley R."/>
            <person name="Barry K."/>
            <person name="Blanchette R.A."/>
            <person name="Henrissat B."/>
            <person name="Martinez A.T."/>
            <person name="Otillar R."/>
            <person name="Spatafora J.W."/>
            <person name="Yadav J.S."/>
            <person name="Aerts A."/>
            <person name="Benoit I."/>
            <person name="Boyd A."/>
            <person name="Carlson A."/>
            <person name="Copeland A."/>
            <person name="Coutinho P.M."/>
            <person name="de Vries R.P."/>
            <person name="Ferreira P."/>
            <person name="Findley K."/>
            <person name="Foster B."/>
            <person name="Gaskell J."/>
            <person name="Glotzer D."/>
            <person name="Gorecki P."/>
            <person name="Heitman J."/>
            <person name="Hesse C."/>
            <person name="Hori C."/>
            <person name="Igarashi K."/>
            <person name="Jurgens J.A."/>
            <person name="Kallen N."/>
            <person name="Kersten P."/>
            <person name="Kohler A."/>
            <person name="Kuees U."/>
            <person name="Kumar T.K.A."/>
            <person name="Kuo A."/>
            <person name="LaButti K."/>
            <person name="Larrondo L.F."/>
            <person name="Lindquist E."/>
            <person name="Ling A."/>
            <person name="Lombard V."/>
            <person name="Lucas S."/>
            <person name="Lundell T."/>
            <person name="Martin R."/>
            <person name="McLaughlin D.J."/>
            <person name="Morgenstern I."/>
            <person name="Morin E."/>
            <person name="Murat C."/>
            <person name="Nagy L.G."/>
            <person name="Nolan M."/>
            <person name="Ohm R.A."/>
            <person name="Patyshakuliyeva A."/>
            <person name="Rokas A."/>
            <person name="Ruiz-Duenas F.J."/>
            <person name="Sabat G."/>
            <person name="Salamov A."/>
            <person name="Samejima M."/>
            <person name="Schmutz J."/>
            <person name="Slot J.C."/>
            <person name="St John F."/>
            <person name="Stenlid J."/>
            <person name="Sun H."/>
            <person name="Sun S."/>
            <person name="Syed K."/>
            <person name="Tsang A."/>
            <person name="Wiebenga A."/>
            <person name="Young D."/>
            <person name="Pisabarro A."/>
            <person name="Eastwood D.C."/>
            <person name="Martin F."/>
            <person name="Cullen D."/>
            <person name="Grigoriev I.V."/>
            <person name="Hibbett D.S."/>
        </authorList>
    </citation>
    <scope>NUCLEOTIDE SEQUENCE [LARGE SCALE GENOMIC DNA]</scope>
    <source>
        <strain evidence="1 2">ATCC 11539</strain>
    </source>
</reference>
<accession>S7QNG9</accession>
<evidence type="ECO:0000313" key="1">
    <source>
        <dbReference type="EMBL" id="EPQ61068.1"/>
    </source>
</evidence>
<dbReference type="AlphaFoldDB" id="S7QNG9"/>
<sequence>MYNMTDMVSSVDDALRSGHFPSHMYSFKHGSNHCFCCHLCTMLSTSSALVAHLYTSDKTVHMQ</sequence>